<dbReference type="RefSeq" id="WP_090539859.1">
    <property type="nucleotide sequence ID" value="NZ_FOYD01000009.1"/>
</dbReference>
<sequence>MSKLLKFKDSVSMEDAARYLSTLLGEEVTWDDVKYLVLEGHLTASIIAQGWACYIPSQHETTTVGGEVIVILEQRKGGIPDDYLWGAYPITPDSLEQNAGVTLLLDDGREARCYEVPDSWRDTPITHVKEPQSADRVSIVEAMKFSLDALRQLAESQPEAIPADALKAPHIGFDDLVFLPEHLLEFAAKANDTAPAKPIDYRERESMERIILALAKEAGIDLTEPYKAAAVVEAAAARHRVELPKSKDTIAGKLRAAARRDTYGRP</sequence>
<proteinExistence type="predicted"/>
<name>A0A1I6BZ30_9GAMM</name>
<evidence type="ECO:0000313" key="2">
    <source>
        <dbReference type="Proteomes" id="UP000242815"/>
    </source>
</evidence>
<gene>
    <name evidence="1" type="ORF">SAMN05216578_10920</name>
</gene>
<reference evidence="1 2" key="1">
    <citation type="submission" date="2016-10" db="EMBL/GenBank/DDBJ databases">
        <authorList>
            <person name="de Groot N.N."/>
        </authorList>
    </citation>
    <scope>NUCLEOTIDE SEQUENCE [LARGE SCALE GENOMIC DNA]</scope>
    <source>
        <strain evidence="1 2">JCM 18415</strain>
    </source>
</reference>
<dbReference type="Proteomes" id="UP000242815">
    <property type="component" value="Unassembled WGS sequence"/>
</dbReference>
<accession>A0A1I6BZ30</accession>
<protein>
    <submittedName>
        <fullName evidence="1">Uncharacterized protein</fullName>
    </submittedName>
</protein>
<dbReference type="EMBL" id="FOYD01000009">
    <property type="protein sequence ID" value="SFQ86163.1"/>
    <property type="molecule type" value="Genomic_DNA"/>
</dbReference>
<dbReference type="STRING" id="1002526.SAMN05216578_10920"/>
<evidence type="ECO:0000313" key="1">
    <source>
        <dbReference type="EMBL" id="SFQ86163.1"/>
    </source>
</evidence>
<organism evidence="1 2">
    <name type="scientific">Halopseudomonas formosensis</name>
    <dbReference type="NCBI Taxonomy" id="1002526"/>
    <lineage>
        <taxon>Bacteria</taxon>
        <taxon>Pseudomonadati</taxon>
        <taxon>Pseudomonadota</taxon>
        <taxon>Gammaproteobacteria</taxon>
        <taxon>Pseudomonadales</taxon>
        <taxon>Pseudomonadaceae</taxon>
        <taxon>Halopseudomonas</taxon>
    </lineage>
</organism>
<dbReference type="AlphaFoldDB" id="A0A1I6BZ30"/>